<sequence>MHRRTFLQSAGLIAAGAAAPTILPARVFGAQAPSGRVNLAFIGTGRQAQGMNLPEFMAVPGVQVVAVCDVDSWRVGQAKALVESTYAKQASSGRYTGCDTHRDFREVLARKDVDAVMISTPDHWHVPMAMMALRAGKDVSLEKPITRHIADGRRLANAVKQHGRVFRVDSEFRSLERFHRAVELVRNGYLGTLKTIRVSSPKEEFPEEAAVEAPVPAELDYEMWLGPAPKVPYMQKRVHNPRDLKGRPGWFRSTMYADGMLTNWGAHLVDICQWANGTERTGPIEVQATGRYHADPVWDVLETFEARYRFANGVEMFYTMDQPQIRFEGDKGWLQVHYSKSAAHPEFLEASAAGILAATIPADGVRFPLRSERVDFIEAVRTRRPTMEDAEVGQRTISLCHLAHIGVKRQGAKLAWDPATERFPTDAEANTHLEGPAGRGKWGTE</sequence>
<organism evidence="4 5">
    <name type="scientific">Luteitalea pratensis</name>
    <dbReference type="NCBI Taxonomy" id="1855912"/>
    <lineage>
        <taxon>Bacteria</taxon>
        <taxon>Pseudomonadati</taxon>
        <taxon>Acidobacteriota</taxon>
        <taxon>Vicinamibacteria</taxon>
        <taxon>Vicinamibacterales</taxon>
        <taxon>Vicinamibacteraceae</taxon>
        <taxon>Luteitalea</taxon>
    </lineage>
</organism>
<dbReference type="InterPro" id="IPR036291">
    <property type="entry name" value="NAD(P)-bd_dom_sf"/>
</dbReference>
<feature type="region of interest" description="Disordered" evidence="1">
    <location>
        <begin position="423"/>
        <end position="445"/>
    </location>
</feature>
<dbReference type="Gene3D" id="3.30.360.10">
    <property type="entry name" value="Dihydrodipicolinate Reductase, domain 2"/>
    <property type="match status" value="1"/>
</dbReference>
<name>A0A143PLV8_LUTPR</name>
<dbReference type="PANTHER" id="PTHR43818">
    <property type="entry name" value="BCDNA.GH03377"/>
    <property type="match status" value="1"/>
</dbReference>
<dbReference type="GO" id="GO:0000166">
    <property type="term" value="F:nucleotide binding"/>
    <property type="evidence" value="ECO:0007669"/>
    <property type="project" value="InterPro"/>
</dbReference>
<keyword evidence="4" id="KW-0378">Hydrolase</keyword>
<evidence type="ECO:0000259" key="2">
    <source>
        <dbReference type="Pfam" id="PF01408"/>
    </source>
</evidence>
<proteinExistence type="predicted"/>
<evidence type="ECO:0000259" key="3">
    <source>
        <dbReference type="Pfam" id="PF19051"/>
    </source>
</evidence>
<dbReference type="AlphaFoldDB" id="A0A143PLV8"/>
<evidence type="ECO:0000313" key="5">
    <source>
        <dbReference type="Proteomes" id="UP000076079"/>
    </source>
</evidence>
<reference evidence="4 5" key="1">
    <citation type="journal article" date="2016" name="Genome Announc.">
        <title>First Complete Genome Sequence of a Subdivision 6 Acidobacterium Strain.</title>
        <authorList>
            <person name="Huang S."/>
            <person name="Vieira S."/>
            <person name="Bunk B."/>
            <person name="Riedel T."/>
            <person name="Sproer C."/>
            <person name="Overmann J."/>
        </authorList>
    </citation>
    <scope>NUCLEOTIDE SEQUENCE [LARGE SCALE GENOMIC DNA]</scope>
    <source>
        <strain evidence="5">DSM 100886 HEG_-6_39</strain>
    </source>
</reference>
<dbReference type="EC" id="3.2.1.-" evidence="4"/>
<dbReference type="InterPro" id="IPR000683">
    <property type="entry name" value="Gfo/Idh/MocA-like_OxRdtase_N"/>
</dbReference>
<dbReference type="InterPro" id="IPR043906">
    <property type="entry name" value="Gfo/Idh/MocA_OxRdtase_bact_C"/>
</dbReference>
<dbReference type="Pfam" id="PF19051">
    <property type="entry name" value="GFO_IDH_MocA_C2"/>
    <property type="match status" value="1"/>
</dbReference>
<dbReference type="OrthoDB" id="102324at2"/>
<dbReference type="Gene3D" id="3.40.50.720">
    <property type="entry name" value="NAD(P)-binding Rossmann-like Domain"/>
    <property type="match status" value="2"/>
</dbReference>
<dbReference type="PROSITE" id="PS51318">
    <property type="entry name" value="TAT"/>
    <property type="match status" value="1"/>
</dbReference>
<dbReference type="STRING" id="1855912.LuPra_01969"/>
<evidence type="ECO:0000313" key="4">
    <source>
        <dbReference type="EMBL" id="AMY08764.1"/>
    </source>
</evidence>
<feature type="domain" description="Gfo/Idh/MocA-like oxidoreductase bacterial type C-terminal" evidence="3">
    <location>
        <begin position="211"/>
        <end position="442"/>
    </location>
</feature>
<dbReference type="GO" id="GO:0016798">
    <property type="term" value="F:hydrolase activity, acting on glycosyl bonds"/>
    <property type="evidence" value="ECO:0007669"/>
    <property type="project" value="UniProtKB-KW"/>
</dbReference>
<dbReference type="InterPro" id="IPR006311">
    <property type="entry name" value="TAT_signal"/>
</dbReference>
<accession>A0A143PLV8</accession>
<keyword evidence="4" id="KW-0326">Glycosidase</keyword>
<dbReference type="PANTHER" id="PTHR43818:SF5">
    <property type="entry name" value="OXIDOREDUCTASE FAMILY PROTEIN"/>
    <property type="match status" value="1"/>
</dbReference>
<gene>
    <name evidence="4" type="ORF">LuPra_01969</name>
</gene>
<dbReference type="InterPro" id="IPR050463">
    <property type="entry name" value="Gfo/Idh/MocA_oxidrdct_glycsds"/>
</dbReference>
<dbReference type="SUPFAM" id="SSF51735">
    <property type="entry name" value="NAD(P)-binding Rossmann-fold domains"/>
    <property type="match status" value="1"/>
</dbReference>
<dbReference type="SUPFAM" id="SSF55347">
    <property type="entry name" value="Glyceraldehyde-3-phosphate dehydrogenase-like, C-terminal domain"/>
    <property type="match status" value="1"/>
</dbReference>
<dbReference type="Proteomes" id="UP000076079">
    <property type="component" value="Chromosome"/>
</dbReference>
<dbReference type="KEGG" id="abac:LuPra_01969"/>
<dbReference type="RefSeq" id="WP_110170576.1">
    <property type="nucleotide sequence ID" value="NZ_CP015136.1"/>
</dbReference>
<evidence type="ECO:0000256" key="1">
    <source>
        <dbReference type="SAM" id="MobiDB-lite"/>
    </source>
</evidence>
<dbReference type="EMBL" id="CP015136">
    <property type="protein sequence ID" value="AMY08764.1"/>
    <property type="molecule type" value="Genomic_DNA"/>
</dbReference>
<protein>
    <submittedName>
        <fullName evidence="4">Glycosyl hydrolase family 109 protein 1</fullName>
        <ecNumber evidence="4">3.2.1.-</ecNumber>
    </submittedName>
</protein>
<keyword evidence="5" id="KW-1185">Reference proteome</keyword>
<dbReference type="Pfam" id="PF01408">
    <property type="entry name" value="GFO_IDH_MocA"/>
    <property type="match status" value="1"/>
</dbReference>
<feature type="domain" description="Gfo/Idh/MocA-like oxidoreductase N-terminal" evidence="2">
    <location>
        <begin position="38"/>
        <end position="169"/>
    </location>
</feature>
<reference evidence="5" key="2">
    <citation type="submission" date="2016-04" db="EMBL/GenBank/DDBJ databases">
        <title>First Complete Genome Sequence of a Subdivision 6 Acidobacterium.</title>
        <authorList>
            <person name="Huang S."/>
            <person name="Vieira S."/>
            <person name="Bunk B."/>
            <person name="Riedel T."/>
            <person name="Sproeer C."/>
            <person name="Overmann J."/>
        </authorList>
    </citation>
    <scope>NUCLEOTIDE SEQUENCE [LARGE SCALE GENOMIC DNA]</scope>
    <source>
        <strain evidence="5">DSM 100886 HEG_-6_39</strain>
    </source>
</reference>